<evidence type="ECO:0000313" key="13">
    <source>
        <dbReference type="Proteomes" id="UP001139887"/>
    </source>
</evidence>
<evidence type="ECO:0000256" key="6">
    <source>
        <dbReference type="ARBA" id="ARBA00022692"/>
    </source>
</evidence>
<keyword evidence="6 10" id="KW-0812">Transmembrane</keyword>
<dbReference type="Pfam" id="PF02366">
    <property type="entry name" value="PMT"/>
    <property type="match status" value="1"/>
</dbReference>
<dbReference type="OrthoDB" id="292747at2759"/>
<dbReference type="PANTHER" id="PTHR10050">
    <property type="entry name" value="DOLICHYL-PHOSPHATE-MANNOSE--PROTEIN MANNOSYLTRANSFERASE"/>
    <property type="match status" value="1"/>
</dbReference>
<accession>A0A9W8I9N7</accession>
<evidence type="ECO:0000256" key="4">
    <source>
        <dbReference type="ARBA" id="ARBA00022676"/>
    </source>
</evidence>
<organism evidence="12 13">
    <name type="scientific">Coemansia brasiliensis</name>
    <dbReference type="NCBI Taxonomy" id="2650707"/>
    <lineage>
        <taxon>Eukaryota</taxon>
        <taxon>Fungi</taxon>
        <taxon>Fungi incertae sedis</taxon>
        <taxon>Zoopagomycota</taxon>
        <taxon>Kickxellomycotina</taxon>
        <taxon>Kickxellomycetes</taxon>
        <taxon>Kickxellales</taxon>
        <taxon>Kickxellaceae</taxon>
        <taxon>Coemansia</taxon>
    </lineage>
</organism>
<evidence type="ECO:0000256" key="10">
    <source>
        <dbReference type="SAM" id="Phobius"/>
    </source>
</evidence>
<evidence type="ECO:0000256" key="7">
    <source>
        <dbReference type="ARBA" id="ARBA00022989"/>
    </source>
</evidence>
<evidence type="ECO:0000256" key="8">
    <source>
        <dbReference type="ARBA" id="ARBA00023136"/>
    </source>
</evidence>
<keyword evidence="8 10" id="KW-0472">Membrane</keyword>
<dbReference type="AlphaFoldDB" id="A0A9W8I9N7"/>
<keyword evidence="13" id="KW-1185">Reference proteome</keyword>
<dbReference type="InterPro" id="IPR027005">
    <property type="entry name" value="PMT-like"/>
</dbReference>
<feature type="non-terminal residue" evidence="12">
    <location>
        <position position="196"/>
    </location>
</feature>
<comment type="subcellular location">
    <subcellularLocation>
        <location evidence="1">Endomembrane system</location>
        <topology evidence="1">Multi-pass membrane protein</topology>
    </subcellularLocation>
</comment>
<evidence type="ECO:0000256" key="1">
    <source>
        <dbReference type="ARBA" id="ARBA00004127"/>
    </source>
</evidence>
<evidence type="ECO:0000313" key="12">
    <source>
        <dbReference type="EMBL" id="KAJ2846175.1"/>
    </source>
</evidence>
<sequence length="196" mass="22139">MALKTPNGHSKQKQAQQKSFTAYPQAQARATPSVQYRRNVWNPRVDGVVIVMLTLLCAFTRLYQIGKRAVVTWDESHFGKFGAYYVNRTFYHDVHPPLAKMLIGLSEFLSGHNGTFGFKGNYPSYVNYTFMRQFAAMFGIGLAPLAYLTCHQLNMQRQACVLAALFVILDNCLCVMSRFVLLDEPLLFFTAASLCS</sequence>
<evidence type="ECO:0000259" key="11">
    <source>
        <dbReference type="Pfam" id="PF02366"/>
    </source>
</evidence>
<evidence type="ECO:0000256" key="5">
    <source>
        <dbReference type="ARBA" id="ARBA00022679"/>
    </source>
</evidence>
<reference evidence="12" key="1">
    <citation type="submission" date="2022-07" db="EMBL/GenBank/DDBJ databases">
        <title>Phylogenomic reconstructions and comparative analyses of Kickxellomycotina fungi.</title>
        <authorList>
            <person name="Reynolds N.K."/>
            <person name="Stajich J.E."/>
            <person name="Barry K."/>
            <person name="Grigoriev I.V."/>
            <person name="Crous P."/>
            <person name="Smith M.E."/>
        </authorList>
    </citation>
    <scope>NUCLEOTIDE SEQUENCE</scope>
    <source>
        <strain evidence="12">NRRL 1566</strain>
    </source>
</reference>
<dbReference type="InterPro" id="IPR003342">
    <property type="entry name" value="ArnT-like_N"/>
</dbReference>
<dbReference type="GO" id="GO:0016020">
    <property type="term" value="C:membrane"/>
    <property type="evidence" value="ECO:0007669"/>
    <property type="project" value="InterPro"/>
</dbReference>
<dbReference type="EMBL" id="JANBUW010000606">
    <property type="protein sequence ID" value="KAJ2846175.1"/>
    <property type="molecule type" value="Genomic_DNA"/>
</dbReference>
<keyword evidence="5 12" id="KW-0808">Transferase</keyword>
<comment type="caution">
    <text evidence="12">The sequence shown here is derived from an EMBL/GenBank/DDBJ whole genome shotgun (WGS) entry which is preliminary data.</text>
</comment>
<comment type="similarity">
    <text evidence="3">Belongs to the glycosyltransferase 39 family.</text>
</comment>
<evidence type="ECO:0000256" key="3">
    <source>
        <dbReference type="ARBA" id="ARBA00007222"/>
    </source>
</evidence>
<comment type="pathway">
    <text evidence="2">Protein modification; protein glycosylation.</text>
</comment>
<evidence type="ECO:0000256" key="2">
    <source>
        <dbReference type="ARBA" id="ARBA00004922"/>
    </source>
</evidence>
<keyword evidence="7 10" id="KW-1133">Transmembrane helix</keyword>
<feature type="transmembrane region" description="Helical" evidence="10">
    <location>
        <begin position="160"/>
        <end position="181"/>
    </location>
</feature>
<dbReference type="PANTHER" id="PTHR10050:SF46">
    <property type="entry name" value="PROTEIN O-MANNOSYL-TRANSFERASE 2"/>
    <property type="match status" value="1"/>
</dbReference>
<feature type="compositionally biased region" description="Polar residues" evidence="9">
    <location>
        <begin position="7"/>
        <end position="22"/>
    </location>
</feature>
<feature type="region of interest" description="Disordered" evidence="9">
    <location>
        <begin position="1"/>
        <end position="22"/>
    </location>
</feature>
<feature type="transmembrane region" description="Helical" evidence="10">
    <location>
        <begin position="130"/>
        <end position="148"/>
    </location>
</feature>
<name>A0A9W8I9N7_9FUNG</name>
<protein>
    <submittedName>
        <fullName evidence="12">Protein O-mannosyltransferase 2</fullName>
        <ecNumber evidence="12">2.4.1.109</ecNumber>
    </submittedName>
</protein>
<proteinExistence type="inferred from homology"/>
<dbReference type="Proteomes" id="UP001139887">
    <property type="component" value="Unassembled WGS sequence"/>
</dbReference>
<feature type="domain" description="ArnT-like N-terminal" evidence="11">
    <location>
        <begin position="51"/>
        <end position="196"/>
    </location>
</feature>
<feature type="transmembrane region" description="Helical" evidence="10">
    <location>
        <begin position="45"/>
        <end position="63"/>
    </location>
</feature>
<keyword evidence="4 12" id="KW-0328">Glycosyltransferase</keyword>
<dbReference type="EC" id="2.4.1.109" evidence="12"/>
<dbReference type="GO" id="GO:0004169">
    <property type="term" value="F:dolichyl-phosphate-mannose-protein mannosyltransferase activity"/>
    <property type="evidence" value="ECO:0007669"/>
    <property type="project" value="UniProtKB-EC"/>
</dbReference>
<gene>
    <name evidence="12" type="primary">PMT2_3</name>
    <name evidence="12" type="ORF">IWW36_004476</name>
</gene>
<evidence type="ECO:0000256" key="9">
    <source>
        <dbReference type="SAM" id="MobiDB-lite"/>
    </source>
</evidence>
<dbReference type="GO" id="GO:0005783">
    <property type="term" value="C:endoplasmic reticulum"/>
    <property type="evidence" value="ECO:0007669"/>
    <property type="project" value="TreeGrafter"/>
</dbReference>